<proteinExistence type="predicted"/>
<protein>
    <recommendedName>
        <fullName evidence="1">DUF4218 domain-containing protein</fullName>
    </recommendedName>
</protein>
<dbReference type="EMBL" id="JACXVP010000006">
    <property type="protein sequence ID" value="KAG5600624.1"/>
    <property type="molecule type" value="Genomic_DNA"/>
</dbReference>
<evidence type="ECO:0000259" key="1">
    <source>
        <dbReference type="Pfam" id="PF13960"/>
    </source>
</evidence>
<name>A0A9J5YLQ6_SOLCO</name>
<keyword evidence="3" id="KW-1185">Reference proteome</keyword>
<dbReference type="AlphaFoldDB" id="A0A9J5YLQ6"/>
<accession>A0A9J5YLQ6</accession>
<reference evidence="2 3" key="1">
    <citation type="submission" date="2020-09" db="EMBL/GenBank/DDBJ databases">
        <title>De no assembly of potato wild relative species, Solanum commersonii.</title>
        <authorList>
            <person name="Cho K."/>
        </authorList>
    </citation>
    <scope>NUCLEOTIDE SEQUENCE [LARGE SCALE GENOMIC DNA]</scope>
    <source>
        <strain evidence="2">LZ3.2</strain>
        <tissue evidence="2">Leaf</tissue>
    </source>
</reference>
<dbReference type="Proteomes" id="UP000824120">
    <property type="component" value="Chromosome 6"/>
</dbReference>
<dbReference type="PANTHER" id="PTHR48451:SF1">
    <property type="entry name" value="DUF4218 DOMAIN-CONTAINING PROTEIN"/>
    <property type="match status" value="1"/>
</dbReference>
<dbReference type="Pfam" id="PF13960">
    <property type="entry name" value="DUF4218"/>
    <property type="match status" value="1"/>
</dbReference>
<feature type="domain" description="DUF4218" evidence="1">
    <location>
        <begin position="7"/>
        <end position="62"/>
    </location>
</feature>
<organism evidence="2 3">
    <name type="scientific">Solanum commersonii</name>
    <name type="common">Commerson's wild potato</name>
    <name type="synonym">Commerson's nightshade</name>
    <dbReference type="NCBI Taxonomy" id="4109"/>
    <lineage>
        <taxon>Eukaryota</taxon>
        <taxon>Viridiplantae</taxon>
        <taxon>Streptophyta</taxon>
        <taxon>Embryophyta</taxon>
        <taxon>Tracheophyta</taxon>
        <taxon>Spermatophyta</taxon>
        <taxon>Magnoliopsida</taxon>
        <taxon>eudicotyledons</taxon>
        <taxon>Gunneridae</taxon>
        <taxon>Pentapetalae</taxon>
        <taxon>asterids</taxon>
        <taxon>lamiids</taxon>
        <taxon>Solanales</taxon>
        <taxon>Solanaceae</taxon>
        <taxon>Solanoideae</taxon>
        <taxon>Solaneae</taxon>
        <taxon>Solanum</taxon>
    </lineage>
</organism>
<comment type="caution">
    <text evidence="2">The sequence shown here is derived from an EMBL/GenBank/DDBJ whole genome shotgun (WGS) entry which is preliminary data.</text>
</comment>
<gene>
    <name evidence="2" type="ORF">H5410_031994</name>
</gene>
<sequence length="168" mass="19686">MVQLVTHLTYRWMYPIERYLDTLKSYVRNCACPEGSIAEAYIENECLAFFSSYLEGGDLRSYCSRRCNDKNENETSKDECLFPTIGDSYGVVDVYEMDEKTLLHTHRYVLLNCELEVKELEVTSNILKNIKALPKGPSYIAKRFNAYDVYNGYRFQTKQSEKYLETQK</sequence>
<dbReference type="InterPro" id="IPR025452">
    <property type="entry name" value="DUF4218"/>
</dbReference>
<evidence type="ECO:0000313" key="2">
    <source>
        <dbReference type="EMBL" id="KAG5600624.1"/>
    </source>
</evidence>
<evidence type="ECO:0000313" key="3">
    <source>
        <dbReference type="Proteomes" id="UP000824120"/>
    </source>
</evidence>
<dbReference type="PANTHER" id="PTHR48451">
    <property type="entry name" value="DUF4218 DOMAIN-CONTAINING PROTEIN"/>
    <property type="match status" value="1"/>
</dbReference>
<dbReference type="OrthoDB" id="1304459at2759"/>